<dbReference type="EMBL" id="MU006229">
    <property type="protein sequence ID" value="KAF2824814.1"/>
    <property type="molecule type" value="Genomic_DNA"/>
</dbReference>
<keyword evidence="3" id="KW-1185">Reference proteome</keyword>
<feature type="signal peptide" evidence="1">
    <location>
        <begin position="1"/>
        <end position="20"/>
    </location>
</feature>
<evidence type="ECO:0000313" key="3">
    <source>
        <dbReference type="Proteomes" id="UP000799424"/>
    </source>
</evidence>
<sequence>MLGATSFLIALASLTLNVNGAATIAKRADNQLDAYEGLGNTPSALALTQDHAGGLLYDSGWLYVTTGGQTGGQAFVGIKPKSGMNVALKVRPSSGTFRSPKRCTQVTEFYYGCTVTGVQSTANVPAPCVLTIQTLDPVTDNVIQTQQVSYNPVISGTLAPISIFADMSQATITLNPAAKYRLTAVVTNKLNVVLSFLPAFLVPLVTGILGNTGQLAGGLLLDSVSYTSDLPCL</sequence>
<dbReference type="Proteomes" id="UP000799424">
    <property type="component" value="Unassembled WGS sequence"/>
</dbReference>
<organism evidence="2 3">
    <name type="scientific">Ophiobolus disseminans</name>
    <dbReference type="NCBI Taxonomy" id="1469910"/>
    <lineage>
        <taxon>Eukaryota</taxon>
        <taxon>Fungi</taxon>
        <taxon>Dikarya</taxon>
        <taxon>Ascomycota</taxon>
        <taxon>Pezizomycotina</taxon>
        <taxon>Dothideomycetes</taxon>
        <taxon>Pleosporomycetidae</taxon>
        <taxon>Pleosporales</taxon>
        <taxon>Pleosporineae</taxon>
        <taxon>Phaeosphaeriaceae</taxon>
        <taxon>Ophiobolus</taxon>
    </lineage>
</organism>
<proteinExistence type="predicted"/>
<accession>A0A6A6ZWF6</accession>
<protein>
    <submittedName>
        <fullName evidence="2">Uncharacterized protein</fullName>
    </submittedName>
</protein>
<gene>
    <name evidence="2" type="ORF">CC86DRAFT_456812</name>
</gene>
<keyword evidence="1" id="KW-0732">Signal</keyword>
<evidence type="ECO:0000256" key="1">
    <source>
        <dbReference type="SAM" id="SignalP"/>
    </source>
</evidence>
<reference evidence="2" key="1">
    <citation type="journal article" date="2020" name="Stud. Mycol.">
        <title>101 Dothideomycetes genomes: a test case for predicting lifestyles and emergence of pathogens.</title>
        <authorList>
            <person name="Haridas S."/>
            <person name="Albert R."/>
            <person name="Binder M."/>
            <person name="Bloem J."/>
            <person name="Labutti K."/>
            <person name="Salamov A."/>
            <person name="Andreopoulos B."/>
            <person name="Baker S."/>
            <person name="Barry K."/>
            <person name="Bills G."/>
            <person name="Bluhm B."/>
            <person name="Cannon C."/>
            <person name="Castanera R."/>
            <person name="Culley D."/>
            <person name="Daum C."/>
            <person name="Ezra D."/>
            <person name="Gonzalez J."/>
            <person name="Henrissat B."/>
            <person name="Kuo A."/>
            <person name="Liang C."/>
            <person name="Lipzen A."/>
            <person name="Lutzoni F."/>
            <person name="Magnuson J."/>
            <person name="Mondo S."/>
            <person name="Nolan M."/>
            <person name="Ohm R."/>
            <person name="Pangilinan J."/>
            <person name="Park H.-J."/>
            <person name="Ramirez L."/>
            <person name="Alfaro M."/>
            <person name="Sun H."/>
            <person name="Tritt A."/>
            <person name="Yoshinaga Y."/>
            <person name="Zwiers L.-H."/>
            <person name="Turgeon B."/>
            <person name="Goodwin S."/>
            <person name="Spatafora J."/>
            <person name="Crous P."/>
            <person name="Grigoriev I."/>
        </authorList>
    </citation>
    <scope>NUCLEOTIDE SEQUENCE</scope>
    <source>
        <strain evidence="2">CBS 113818</strain>
    </source>
</reference>
<dbReference type="AlphaFoldDB" id="A0A6A6ZWF6"/>
<name>A0A6A6ZWF6_9PLEO</name>
<feature type="chain" id="PRO_5025515040" evidence="1">
    <location>
        <begin position="21"/>
        <end position="233"/>
    </location>
</feature>
<evidence type="ECO:0000313" key="2">
    <source>
        <dbReference type="EMBL" id="KAF2824814.1"/>
    </source>
</evidence>